<sequence>MFVKLHFEEWIKNEPGVSENTKELIDEAIICYRAQAYRAAYLFSFLSFQNLLKERMLVASCPPGYDEEYWKGIQSELRNDDKWEAKIIECVERERPAQIFNLSVDTKRQYLYWKDRRNDCAHAKSNKIGVSHVESFWLFFESNLSKFGVGGGKEALLEKLKVFLNPAFTPVDSDPTSIIKEIPLTVDSADYLEVIENVYELTTVDIFGPMKTRVWDEMFKLRGEFLDQLVEFIKTNQSLYTQLLKEDPSKVRFFANDPAFIRSLWYEMKMDFRTYKVIIGLLRHNLIPREELNEMISTVSSNNNDTFFFQVEEPDLLVLEESGFFSEFKTLAFVDMKINDFNWARENRNIIWHLIIRNGFDETIVEALNNTMSNSFIPWRLRDSILELFEEFPKLKEEYIDVNSRINGCLPDKLFNSN</sequence>
<dbReference type="EMBL" id="UGYZ01000002">
    <property type="protein sequence ID" value="SUJ01579.1"/>
    <property type="molecule type" value="Genomic_DNA"/>
</dbReference>
<evidence type="ECO:0000313" key="1">
    <source>
        <dbReference type="EMBL" id="SUJ01579.1"/>
    </source>
</evidence>
<organism evidence="1 2">
    <name type="scientific">Sporosarcina pasteurii</name>
    <name type="common">Bacillus pasteurii</name>
    <dbReference type="NCBI Taxonomy" id="1474"/>
    <lineage>
        <taxon>Bacteria</taxon>
        <taxon>Bacillati</taxon>
        <taxon>Bacillota</taxon>
        <taxon>Bacilli</taxon>
        <taxon>Bacillales</taxon>
        <taxon>Caryophanaceae</taxon>
        <taxon>Sporosarcina</taxon>
    </lineage>
</organism>
<protein>
    <submittedName>
        <fullName evidence="1">Uncharacterized protein</fullName>
    </submittedName>
</protein>
<accession>A0A380BIC4</accession>
<evidence type="ECO:0000313" key="2">
    <source>
        <dbReference type="Proteomes" id="UP000254519"/>
    </source>
</evidence>
<name>A0A380BIC4_SPOPA</name>
<proteinExistence type="predicted"/>
<keyword evidence="2" id="KW-1185">Reference proteome</keyword>
<dbReference type="Proteomes" id="UP000254519">
    <property type="component" value="Unassembled WGS sequence"/>
</dbReference>
<reference evidence="1 2" key="1">
    <citation type="submission" date="2018-06" db="EMBL/GenBank/DDBJ databases">
        <authorList>
            <consortium name="Pathogen Informatics"/>
            <person name="Doyle S."/>
        </authorList>
    </citation>
    <scope>NUCLEOTIDE SEQUENCE [LARGE SCALE GENOMIC DNA]</scope>
    <source>
        <strain evidence="2">ATCC 11859 / DSM 33 / NCIB 8841 / NCTC 4822</strain>
    </source>
</reference>
<dbReference type="AlphaFoldDB" id="A0A380BIC4"/>
<gene>
    <name evidence="1" type="ORF">NCTC4822_01159</name>
</gene>